<evidence type="ECO:0000313" key="4">
    <source>
        <dbReference type="Proteomes" id="UP000181951"/>
    </source>
</evidence>
<keyword evidence="1 3" id="KW-0413">Isomerase</keyword>
<gene>
    <name evidence="3" type="ORF">SAMN05216267_103434</name>
</gene>
<dbReference type="InterPro" id="IPR013022">
    <property type="entry name" value="Xyl_isomerase-like_TIM-brl"/>
</dbReference>
<proteinExistence type="predicted"/>
<dbReference type="GO" id="GO:0046487">
    <property type="term" value="P:glyoxylate metabolic process"/>
    <property type="evidence" value="ECO:0007669"/>
    <property type="project" value="TreeGrafter"/>
</dbReference>
<protein>
    <submittedName>
        <fullName evidence="3">Hydroxypyruvate isomerase</fullName>
    </submittedName>
</protein>
<evidence type="ECO:0000313" key="3">
    <source>
        <dbReference type="EMBL" id="SEO64723.1"/>
    </source>
</evidence>
<feature type="domain" description="Xylose isomerase-like TIM barrel" evidence="2">
    <location>
        <begin position="110"/>
        <end position="354"/>
    </location>
</feature>
<reference evidence="3 4" key="1">
    <citation type="submission" date="2016-10" db="EMBL/GenBank/DDBJ databases">
        <authorList>
            <person name="de Groot N.N."/>
        </authorList>
    </citation>
    <scope>NUCLEOTIDE SEQUENCE [LARGE SCALE GENOMIC DNA]</scope>
    <source>
        <strain evidence="3 4">CGMCC 4.2026</strain>
    </source>
</reference>
<evidence type="ECO:0000259" key="2">
    <source>
        <dbReference type="Pfam" id="PF01261"/>
    </source>
</evidence>
<accession>A0A1H8RFD2</accession>
<organism evidence="3 4">
    <name type="scientific">Actinacidiphila rubida</name>
    <dbReference type="NCBI Taxonomy" id="310780"/>
    <lineage>
        <taxon>Bacteria</taxon>
        <taxon>Bacillati</taxon>
        <taxon>Actinomycetota</taxon>
        <taxon>Actinomycetes</taxon>
        <taxon>Kitasatosporales</taxon>
        <taxon>Streptomycetaceae</taxon>
        <taxon>Actinacidiphila</taxon>
    </lineage>
</organism>
<dbReference type="PANTHER" id="PTHR43489:SF6">
    <property type="entry name" value="HYDROXYPYRUVATE ISOMERASE-RELATED"/>
    <property type="match status" value="1"/>
</dbReference>
<dbReference type="InterPro" id="IPR050417">
    <property type="entry name" value="Sugar_Epim/Isomerase"/>
</dbReference>
<dbReference type="SUPFAM" id="SSF51658">
    <property type="entry name" value="Xylose isomerase-like"/>
    <property type="match status" value="1"/>
</dbReference>
<keyword evidence="4" id="KW-1185">Reference proteome</keyword>
<dbReference type="GO" id="GO:0008903">
    <property type="term" value="F:hydroxypyruvate isomerase activity"/>
    <property type="evidence" value="ECO:0007669"/>
    <property type="project" value="TreeGrafter"/>
</dbReference>
<dbReference type="AlphaFoldDB" id="A0A1H8RFD2"/>
<dbReference type="Gene3D" id="3.20.20.150">
    <property type="entry name" value="Divalent-metal-dependent TIM barrel enzymes"/>
    <property type="match status" value="1"/>
</dbReference>
<dbReference type="InterPro" id="IPR036237">
    <property type="entry name" value="Xyl_isomerase-like_sf"/>
</dbReference>
<keyword evidence="3" id="KW-0670">Pyruvate</keyword>
<sequence>MPERFNGPVPLVYPAVAEVRMPPAPPSVHPPARVALAPGSHLGRVAVRARRERNGRHLTAHARLISLFHKTETNFRNTEGERTPVSFTDARFDVNLSMLFTELPLLERPAAAAAAGFDAVELWWPWVDDPTPPKAELDGLRAALEAAGTRLVGLNFYAGRLPGPDRGALSLPGAESERFRANVPVAAEFAASVGCTALNALYGNRVDGADPAEQDERALENLAFAARAAADAGAVLLVEALNAPESPHYPLVGADAAVEVVDRVNAATGLDNTRFLLDLYHLSRNGEDLPSVIERFASRTGHVQIADDPGRGAPGTGTLPLAELLGLLRAAGYTGWTGLEYKPSAAGSAASFGWRP</sequence>
<dbReference type="PANTHER" id="PTHR43489">
    <property type="entry name" value="ISOMERASE"/>
    <property type="match status" value="1"/>
</dbReference>
<name>A0A1H8RFD2_9ACTN</name>
<dbReference type="STRING" id="310780.SAMN05216267_103434"/>
<dbReference type="Proteomes" id="UP000181951">
    <property type="component" value="Unassembled WGS sequence"/>
</dbReference>
<evidence type="ECO:0000256" key="1">
    <source>
        <dbReference type="ARBA" id="ARBA00023235"/>
    </source>
</evidence>
<dbReference type="Pfam" id="PF01261">
    <property type="entry name" value="AP_endonuc_2"/>
    <property type="match status" value="1"/>
</dbReference>
<dbReference type="EMBL" id="FODD01000034">
    <property type="protein sequence ID" value="SEO64723.1"/>
    <property type="molecule type" value="Genomic_DNA"/>
</dbReference>